<dbReference type="Proteomes" id="UP000324222">
    <property type="component" value="Unassembled WGS sequence"/>
</dbReference>
<comment type="caution">
    <text evidence="2">The sequence shown here is derived from an EMBL/GenBank/DDBJ whole genome shotgun (WGS) entry which is preliminary data.</text>
</comment>
<protein>
    <submittedName>
        <fullName evidence="2">Uncharacterized protein</fullName>
    </submittedName>
</protein>
<evidence type="ECO:0000313" key="3">
    <source>
        <dbReference type="Proteomes" id="UP000324222"/>
    </source>
</evidence>
<feature type="region of interest" description="Disordered" evidence="1">
    <location>
        <begin position="171"/>
        <end position="203"/>
    </location>
</feature>
<feature type="compositionally biased region" description="Polar residues" evidence="1">
    <location>
        <begin position="136"/>
        <end position="151"/>
    </location>
</feature>
<accession>A0A5B7KAE4</accession>
<dbReference type="AlphaFoldDB" id="A0A5B7KAE4"/>
<feature type="compositionally biased region" description="Acidic residues" evidence="1">
    <location>
        <begin position="177"/>
        <end position="187"/>
    </location>
</feature>
<evidence type="ECO:0000256" key="1">
    <source>
        <dbReference type="SAM" id="MobiDB-lite"/>
    </source>
</evidence>
<evidence type="ECO:0000313" key="2">
    <source>
        <dbReference type="EMBL" id="MPD05921.1"/>
    </source>
</evidence>
<gene>
    <name evidence="2" type="ORF">E2C01_101693</name>
</gene>
<name>A0A5B7KAE4_PORTR</name>
<keyword evidence="3" id="KW-1185">Reference proteome</keyword>
<reference evidence="2 3" key="1">
    <citation type="submission" date="2019-05" db="EMBL/GenBank/DDBJ databases">
        <title>Another draft genome of Portunus trituberculatus and its Hox gene families provides insights of decapod evolution.</title>
        <authorList>
            <person name="Jeong J.-H."/>
            <person name="Song I."/>
            <person name="Kim S."/>
            <person name="Choi T."/>
            <person name="Kim D."/>
            <person name="Ryu S."/>
            <person name="Kim W."/>
        </authorList>
    </citation>
    <scope>NUCLEOTIDE SEQUENCE [LARGE SCALE GENOMIC DNA]</scope>
    <source>
        <tissue evidence="2">Muscle</tissue>
    </source>
</reference>
<sequence length="203" mass="22111">MDFAWKKVLPECVHDLPGFLEDNISVIRNDIVNLCHRAGFDEVQDLLESHAEPLSNDELIELDKALQETEQEGDQEEEPVHGLDIKTLRECLRSIKKALETLKERDSNPVRSSKVAHDREKFRHVVPVTPADPTTAGPSTSAGDGSTAGPSSISSFFKLVKRADPVTAGLSISASDSADDNVFEDFESPSSPSSSSAHSAEDK</sequence>
<proteinExistence type="predicted"/>
<feature type="region of interest" description="Disordered" evidence="1">
    <location>
        <begin position="104"/>
        <end position="151"/>
    </location>
</feature>
<dbReference type="EMBL" id="VSRR010148390">
    <property type="protein sequence ID" value="MPD05921.1"/>
    <property type="molecule type" value="Genomic_DNA"/>
</dbReference>
<organism evidence="2 3">
    <name type="scientific">Portunus trituberculatus</name>
    <name type="common">Swimming crab</name>
    <name type="synonym">Neptunus trituberculatus</name>
    <dbReference type="NCBI Taxonomy" id="210409"/>
    <lineage>
        <taxon>Eukaryota</taxon>
        <taxon>Metazoa</taxon>
        <taxon>Ecdysozoa</taxon>
        <taxon>Arthropoda</taxon>
        <taxon>Crustacea</taxon>
        <taxon>Multicrustacea</taxon>
        <taxon>Malacostraca</taxon>
        <taxon>Eumalacostraca</taxon>
        <taxon>Eucarida</taxon>
        <taxon>Decapoda</taxon>
        <taxon>Pleocyemata</taxon>
        <taxon>Brachyura</taxon>
        <taxon>Eubrachyura</taxon>
        <taxon>Portunoidea</taxon>
        <taxon>Portunidae</taxon>
        <taxon>Portuninae</taxon>
        <taxon>Portunus</taxon>
    </lineage>
</organism>